<evidence type="ECO:0000256" key="1">
    <source>
        <dbReference type="SAM" id="MobiDB-lite"/>
    </source>
</evidence>
<feature type="compositionally biased region" description="Basic and acidic residues" evidence="1">
    <location>
        <begin position="1"/>
        <end position="22"/>
    </location>
</feature>
<gene>
    <name evidence="2" type="ORF">GHK53_00745</name>
</gene>
<reference evidence="2 3" key="1">
    <citation type="journal article" date="2013" name="Genome Biol.">
        <title>Comparative genomics of the core and accessory genomes of 48 Sinorhizobium strains comprising five genospecies.</title>
        <authorList>
            <person name="Sugawara M."/>
            <person name="Epstein B."/>
            <person name="Badgley B.D."/>
            <person name="Unno T."/>
            <person name="Xu L."/>
            <person name="Reese J."/>
            <person name="Gyaneshwar P."/>
            <person name="Denny R."/>
            <person name="Mudge J."/>
            <person name="Bharti A.K."/>
            <person name="Farmer A.D."/>
            <person name="May G.D."/>
            <person name="Woodward J.E."/>
            <person name="Medigue C."/>
            <person name="Vallenet D."/>
            <person name="Lajus A."/>
            <person name="Rouy Z."/>
            <person name="Martinez-Vaz B."/>
            <person name="Tiffin P."/>
            <person name="Young N.D."/>
            <person name="Sadowsky M.J."/>
        </authorList>
    </citation>
    <scope>NUCLEOTIDE SEQUENCE [LARGE SCALE GENOMIC DNA]</scope>
    <source>
        <strain evidence="2 3">N6B1</strain>
    </source>
</reference>
<dbReference type="Proteomes" id="UP000429484">
    <property type="component" value="Unassembled WGS sequence"/>
</dbReference>
<dbReference type="AlphaFoldDB" id="A0AAW9TBC1"/>
<name>A0AAW9TBC1_RHIML</name>
<sequence>MRKTRVEHERLPLKKGERRLADPPRMAQRPVTAVETGFLSFHAALLGQILHPTGEIVHERMASAEAAVRGGRG</sequence>
<feature type="region of interest" description="Disordered" evidence="1">
    <location>
        <begin position="1"/>
        <end position="28"/>
    </location>
</feature>
<comment type="caution">
    <text evidence="2">The sequence shown here is derived from an EMBL/GenBank/DDBJ whole genome shotgun (WGS) entry which is preliminary data.</text>
</comment>
<accession>A0AAW9TBC1</accession>
<evidence type="ECO:0000313" key="2">
    <source>
        <dbReference type="EMBL" id="MQW31431.1"/>
    </source>
</evidence>
<organism evidence="2 3">
    <name type="scientific">Rhizobium meliloti</name>
    <name type="common">Ensifer meliloti</name>
    <name type="synonym">Sinorhizobium meliloti</name>
    <dbReference type="NCBI Taxonomy" id="382"/>
    <lineage>
        <taxon>Bacteria</taxon>
        <taxon>Pseudomonadati</taxon>
        <taxon>Pseudomonadota</taxon>
        <taxon>Alphaproteobacteria</taxon>
        <taxon>Hyphomicrobiales</taxon>
        <taxon>Rhizobiaceae</taxon>
        <taxon>Sinorhizobium/Ensifer group</taxon>
        <taxon>Sinorhizobium</taxon>
    </lineage>
</organism>
<protein>
    <submittedName>
        <fullName evidence="2">Uncharacterized protein</fullName>
    </submittedName>
</protein>
<evidence type="ECO:0000313" key="3">
    <source>
        <dbReference type="Proteomes" id="UP000429484"/>
    </source>
</evidence>
<proteinExistence type="predicted"/>
<dbReference type="EMBL" id="WISR01000013">
    <property type="protein sequence ID" value="MQW31431.1"/>
    <property type="molecule type" value="Genomic_DNA"/>
</dbReference>